<organism evidence="3 4">
    <name type="scientific">Kingdonia uniflora</name>
    <dbReference type="NCBI Taxonomy" id="39325"/>
    <lineage>
        <taxon>Eukaryota</taxon>
        <taxon>Viridiplantae</taxon>
        <taxon>Streptophyta</taxon>
        <taxon>Embryophyta</taxon>
        <taxon>Tracheophyta</taxon>
        <taxon>Spermatophyta</taxon>
        <taxon>Magnoliopsida</taxon>
        <taxon>Ranunculales</taxon>
        <taxon>Circaeasteraceae</taxon>
        <taxon>Kingdonia</taxon>
    </lineage>
</organism>
<evidence type="ECO:0000313" key="3">
    <source>
        <dbReference type="EMBL" id="KAF6173011.1"/>
    </source>
</evidence>
<evidence type="ECO:0000259" key="2">
    <source>
        <dbReference type="Pfam" id="PF13839"/>
    </source>
</evidence>
<accession>A0A7J7P0Q9</accession>
<comment type="caution">
    <text evidence="3">The sequence shown here is derived from an EMBL/GenBank/DDBJ whole genome shotgun (WGS) entry which is preliminary data.</text>
</comment>
<dbReference type="InterPro" id="IPR026057">
    <property type="entry name" value="TBL_C"/>
</dbReference>
<name>A0A7J7P0Q9_9MAGN</name>
<dbReference type="EMBL" id="JACGCM010000375">
    <property type="protein sequence ID" value="KAF6173011.1"/>
    <property type="molecule type" value="Genomic_DNA"/>
</dbReference>
<dbReference type="AlphaFoldDB" id="A0A7J7P0Q9"/>
<dbReference type="InterPro" id="IPR036322">
    <property type="entry name" value="WD40_repeat_dom_sf"/>
</dbReference>
<evidence type="ECO:0000256" key="1">
    <source>
        <dbReference type="ARBA" id="ARBA00007727"/>
    </source>
</evidence>
<proteinExistence type="inferred from homology"/>
<keyword evidence="4" id="KW-1185">Reference proteome</keyword>
<dbReference type="Pfam" id="PF13839">
    <property type="entry name" value="PC-Esterase"/>
    <property type="match status" value="1"/>
</dbReference>
<dbReference type="Proteomes" id="UP000541444">
    <property type="component" value="Unassembled WGS sequence"/>
</dbReference>
<dbReference type="Gene3D" id="2.130.10.10">
    <property type="entry name" value="YVTN repeat-like/Quinoprotein amine dehydrogenase"/>
    <property type="match status" value="1"/>
</dbReference>
<dbReference type="InterPro" id="IPR015943">
    <property type="entry name" value="WD40/YVTN_repeat-like_dom_sf"/>
</dbReference>
<gene>
    <name evidence="3" type="ORF">GIB67_006387</name>
</gene>
<dbReference type="OrthoDB" id="630188at2759"/>
<comment type="similarity">
    <text evidence="1">Belongs to the PC-esterase family. TBL subfamily.</text>
</comment>
<dbReference type="SUPFAM" id="SSF50978">
    <property type="entry name" value="WD40 repeat-like"/>
    <property type="match status" value="1"/>
</dbReference>
<dbReference type="GO" id="GO:0016413">
    <property type="term" value="F:O-acetyltransferase activity"/>
    <property type="evidence" value="ECO:0007669"/>
    <property type="project" value="InterPro"/>
</dbReference>
<feature type="domain" description="Trichome birefringence-like C-terminal" evidence="2">
    <location>
        <begin position="5"/>
        <end position="83"/>
    </location>
</feature>
<sequence length="209" mass="24485">MDITSTQWRDADILIFNSAHWWNYEKTIRGGCYFQKAEDVKMNMIVESAYRNSINTMLKWIHTEVNMSNTHVFFWTYAPVHFRFVLLLTKNNLIECICIHVFTFPFNPRRMSLMVVLDFLMAKLTHPSRRLKSKSFQDLDLSLDSEFLASTSIDGYARIWSINEGVPLTSLTRNLDEKIECCRFSKDGTKLFLFAPFKKVINSDCSMGY</sequence>
<protein>
    <recommendedName>
        <fullName evidence="2">Trichome birefringence-like C-terminal domain-containing protein</fullName>
    </recommendedName>
</protein>
<dbReference type="GO" id="GO:0005794">
    <property type="term" value="C:Golgi apparatus"/>
    <property type="evidence" value="ECO:0007669"/>
    <property type="project" value="TreeGrafter"/>
</dbReference>
<dbReference type="PANTHER" id="PTHR32285">
    <property type="entry name" value="PROTEIN TRICHOME BIREFRINGENCE-LIKE 9-RELATED"/>
    <property type="match status" value="1"/>
</dbReference>
<dbReference type="PANTHER" id="PTHR32285:SF213">
    <property type="entry name" value="PROTEIN TRICHOME BIREFRINGENCE-LIKE 11"/>
    <property type="match status" value="1"/>
</dbReference>
<evidence type="ECO:0000313" key="4">
    <source>
        <dbReference type="Proteomes" id="UP000541444"/>
    </source>
</evidence>
<dbReference type="InterPro" id="IPR029962">
    <property type="entry name" value="TBL"/>
</dbReference>
<reference evidence="3 4" key="1">
    <citation type="journal article" date="2020" name="IScience">
        <title>Genome Sequencing of the Endangered Kingdonia uniflora (Circaeasteraceae, Ranunculales) Reveals Potential Mechanisms of Evolutionary Specialization.</title>
        <authorList>
            <person name="Sun Y."/>
            <person name="Deng T."/>
            <person name="Zhang A."/>
            <person name="Moore M.J."/>
            <person name="Landis J.B."/>
            <person name="Lin N."/>
            <person name="Zhang H."/>
            <person name="Zhang X."/>
            <person name="Huang J."/>
            <person name="Zhang X."/>
            <person name="Sun H."/>
            <person name="Wang H."/>
        </authorList>
    </citation>
    <scope>NUCLEOTIDE SEQUENCE [LARGE SCALE GENOMIC DNA]</scope>
    <source>
        <strain evidence="3">TB1705</strain>
        <tissue evidence="3">Leaf</tissue>
    </source>
</reference>